<evidence type="ECO:0000313" key="4">
    <source>
        <dbReference type="Proteomes" id="UP000192408"/>
    </source>
</evidence>
<dbReference type="EMBL" id="FWWV01000009">
    <property type="protein sequence ID" value="SMB82371.1"/>
    <property type="molecule type" value="Genomic_DNA"/>
</dbReference>
<sequence length="67" mass="7629">MKKLLFIMLFSAMPLLAAEKYSCDEGRGKYCKHMSSCAEAKYYLNKCGIGRLDRDNDGIPCENVCRK</sequence>
<reference evidence="4" key="1">
    <citation type="submission" date="2017-04" db="EMBL/GenBank/DDBJ databases">
        <authorList>
            <person name="Varghese N."/>
            <person name="Submissions S."/>
        </authorList>
    </citation>
    <scope>NUCLEOTIDE SEQUENCE [LARGE SCALE GENOMIC DNA]</scope>
    <source>
        <strain evidence="4">DSM 23072</strain>
    </source>
</reference>
<proteinExistence type="predicted"/>
<keyword evidence="1" id="KW-0732">Signal</keyword>
<dbReference type="RefSeq" id="WP_084256558.1">
    <property type="nucleotide sequence ID" value="NZ_FWWV01000009.1"/>
</dbReference>
<dbReference type="SMART" id="SM00894">
    <property type="entry name" value="Excalibur"/>
    <property type="match status" value="1"/>
</dbReference>
<dbReference type="STRING" id="1122938.SAMN05660772_02083"/>
<accession>A0A1W1UNI9</accession>
<dbReference type="InterPro" id="IPR008613">
    <property type="entry name" value="Excalibur_Ca-bd_domain"/>
</dbReference>
<evidence type="ECO:0000259" key="2">
    <source>
        <dbReference type="SMART" id="SM00894"/>
    </source>
</evidence>
<feature type="signal peptide" evidence="1">
    <location>
        <begin position="1"/>
        <end position="17"/>
    </location>
</feature>
<gene>
    <name evidence="3" type="ORF">SAMN05660772_02083</name>
</gene>
<protein>
    <submittedName>
        <fullName evidence="3">Excalibur calcium-binding domain-containing protein</fullName>
    </submittedName>
</protein>
<name>A0A1W1UNI9_9PAST</name>
<dbReference type="AlphaFoldDB" id="A0A1W1UNI9"/>
<feature type="chain" id="PRO_5012212967" evidence="1">
    <location>
        <begin position="18"/>
        <end position="67"/>
    </location>
</feature>
<organism evidence="3 4">
    <name type="scientific">Pasteurella testudinis DSM 23072</name>
    <dbReference type="NCBI Taxonomy" id="1122938"/>
    <lineage>
        <taxon>Bacteria</taxon>
        <taxon>Pseudomonadati</taxon>
        <taxon>Pseudomonadota</taxon>
        <taxon>Gammaproteobacteria</taxon>
        <taxon>Pasteurellales</taxon>
        <taxon>Pasteurellaceae</taxon>
        <taxon>Pasteurella</taxon>
    </lineage>
</organism>
<keyword evidence="4" id="KW-1185">Reference proteome</keyword>
<evidence type="ECO:0000256" key="1">
    <source>
        <dbReference type="SAM" id="SignalP"/>
    </source>
</evidence>
<dbReference type="Proteomes" id="UP000192408">
    <property type="component" value="Unassembled WGS sequence"/>
</dbReference>
<feature type="domain" description="Excalibur calcium-binding" evidence="2">
    <location>
        <begin position="27"/>
        <end position="62"/>
    </location>
</feature>
<evidence type="ECO:0000313" key="3">
    <source>
        <dbReference type="EMBL" id="SMB82371.1"/>
    </source>
</evidence>
<dbReference type="Pfam" id="PF05901">
    <property type="entry name" value="Excalibur"/>
    <property type="match status" value="1"/>
</dbReference>